<dbReference type="AlphaFoldDB" id="A0A0E0RA58"/>
<dbReference type="Gramene" id="ORUFI11G19260.2">
    <property type="protein sequence ID" value="ORUFI11G19260.2"/>
    <property type="gene ID" value="ORUFI11G19260"/>
</dbReference>
<evidence type="ECO:0000313" key="3">
    <source>
        <dbReference type="Proteomes" id="UP000008022"/>
    </source>
</evidence>
<feature type="compositionally biased region" description="Polar residues" evidence="1">
    <location>
        <begin position="77"/>
        <end position="88"/>
    </location>
</feature>
<proteinExistence type="predicted"/>
<dbReference type="HOGENOM" id="CLU_2137509_0_0_1"/>
<sequence>MKEETSTRRRWSSTPPPAGRREEAAAPDFLTVNENGAGGAVPGCDPLNMLIPRPEQSDPSEPATGEEEKHQFWKPSWQAQRWPNSDDLSQLPPSPQYWRRQAAFIQATINDCEN</sequence>
<evidence type="ECO:0000256" key="1">
    <source>
        <dbReference type="SAM" id="MobiDB-lite"/>
    </source>
</evidence>
<accession>A0A0E0RA58</accession>
<dbReference type="EnsemblPlants" id="ORUFI11G19260.2">
    <property type="protein sequence ID" value="ORUFI11G19260.2"/>
    <property type="gene ID" value="ORUFI11G19260"/>
</dbReference>
<protein>
    <submittedName>
        <fullName evidence="2">Uncharacterized protein</fullName>
    </submittedName>
</protein>
<keyword evidence="3" id="KW-1185">Reference proteome</keyword>
<reference evidence="2" key="2">
    <citation type="submission" date="2015-06" db="UniProtKB">
        <authorList>
            <consortium name="EnsemblPlants"/>
        </authorList>
    </citation>
    <scope>IDENTIFICATION</scope>
</reference>
<name>A0A0E0RA58_ORYRU</name>
<dbReference type="Proteomes" id="UP000008022">
    <property type="component" value="Unassembled WGS sequence"/>
</dbReference>
<evidence type="ECO:0000313" key="2">
    <source>
        <dbReference type="EnsemblPlants" id="ORUFI11G19260.2"/>
    </source>
</evidence>
<organism evidence="2 3">
    <name type="scientific">Oryza rufipogon</name>
    <name type="common">Brownbeard rice</name>
    <name type="synonym">Asian wild rice</name>
    <dbReference type="NCBI Taxonomy" id="4529"/>
    <lineage>
        <taxon>Eukaryota</taxon>
        <taxon>Viridiplantae</taxon>
        <taxon>Streptophyta</taxon>
        <taxon>Embryophyta</taxon>
        <taxon>Tracheophyta</taxon>
        <taxon>Spermatophyta</taxon>
        <taxon>Magnoliopsida</taxon>
        <taxon>Liliopsida</taxon>
        <taxon>Poales</taxon>
        <taxon>Poaceae</taxon>
        <taxon>BOP clade</taxon>
        <taxon>Oryzoideae</taxon>
        <taxon>Oryzeae</taxon>
        <taxon>Oryzinae</taxon>
        <taxon>Oryza</taxon>
    </lineage>
</organism>
<reference evidence="3" key="1">
    <citation type="submission" date="2013-06" db="EMBL/GenBank/DDBJ databases">
        <authorList>
            <person name="Zhao Q."/>
        </authorList>
    </citation>
    <scope>NUCLEOTIDE SEQUENCE</scope>
    <source>
        <strain evidence="3">cv. W1943</strain>
    </source>
</reference>
<feature type="region of interest" description="Disordered" evidence="1">
    <location>
        <begin position="1"/>
        <end position="95"/>
    </location>
</feature>